<dbReference type="AlphaFoldDB" id="A0AAW2SBG6"/>
<protein>
    <submittedName>
        <fullName evidence="2">Subtilisin-like protease SBT1.5</fullName>
    </submittedName>
</protein>
<evidence type="ECO:0000259" key="1">
    <source>
        <dbReference type="Pfam" id="PF17766"/>
    </source>
</evidence>
<gene>
    <name evidence="2" type="ORF">Scaly_0323800</name>
</gene>
<dbReference type="Gene3D" id="2.60.40.2310">
    <property type="match status" value="1"/>
</dbReference>
<keyword evidence="2" id="KW-0378">Hydrolase</keyword>
<proteinExistence type="predicted"/>
<sequence length="90" mass="9641">MVTRTVTHVSESAAIYGVAVTNPKGVTLTVNPAKMEFKSKGEKQSYSVRIKVDKLAVAPGNIVTEAGKIAWSDGRRQVVSPVVVILKQGF</sequence>
<accession>A0AAW2SBG6</accession>
<evidence type="ECO:0000313" key="2">
    <source>
        <dbReference type="EMBL" id="KAL0389667.1"/>
    </source>
</evidence>
<feature type="domain" description="Subtilisin-like protease fibronectin type-III" evidence="1">
    <location>
        <begin position="2"/>
        <end position="84"/>
    </location>
</feature>
<dbReference type="GO" id="GO:0008233">
    <property type="term" value="F:peptidase activity"/>
    <property type="evidence" value="ECO:0007669"/>
    <property type="project" value="UniProtKB-KW"/>
</dbReference>
<reference evidence="2" key="2">
    <citation type="journal article" date="2024" name="Plant">
        <title>Genomic evolution and insights into agronomic trait innovations of Sesamum species.</title>
        <authorList>
            <person name="Miao H."/>
            <person name="Wang L."/>
            <person name="Qu L."/>
            <person name="Liu H."/>
            <person name="Sun Y."/>
            <person name="Le M."/>
            <person name="Wang Q."/>
            <person name="Wei S."/>
            <person name="Zheng Y."/>
            <person name="Lin W."/>
            <person name="Duan Y."/>
            <person name="Cao H."/>
            <person name="Xiong S."/>
            <person name="Wang X."/>
            <person name="Wei L."/>
            <person name="Li C."/>
            <person name="Ma Q."/>
            <person name="Ju M."/>
            <person name="Zhao R."/>
            <person name="Li G."/>
            <person name="Mu C."/>
            <person name="Tian Q."/>
            <person name="Mei H."/>
            <person name="Zhang T."/>
            <person name="Gao T."/>
            <person name="Zhang H."/>
        </authorList>
    </citation>
    <scope>NUCLEOTIDE SEQUENCE</scope>
    <source>
        <strain evidence="2">KEN8</strain>
    </source>
</reference>
<comment type="caution">
    <text evidence="2">The sequence shown here is derived from an EMBL/GenBank/DDBJ whole genome shotgun (WGS) entry which is preliminary data.</text>
</comment>
<dbReference type="Pfam" id="PF17766">
    <property type="entry name" value="fn3_6"/>
    <property type="match status" value="1"/>
</dbReference>
<keyword evidence="2" id="KW-0645">Protease</keyword>
<dbReference type="InterPro" id="IPR041469">
    <property type="entry name" value="Subtilisin-like_FN3"/>
</dbReference>
<dbReference type="EMBL" id="JACGWM010000002">
    <property type="protein sequence ID" value="KAL0389667.1"/>
    <property type="molecule type" value="Genomic_DNA"/>
</dbReference>
<reference evidence="2" key="1">
    <citation type="submission" date="2020-06" db="EMBL/GenBank/DDBJ databases">
        <authorList>
            <person name="Li T."/>
            <person name="Hu X."/>
            <person name="Zhang T."/>
            <person name="Song X."/>
            <person name="Zhang H."/>
            <person name="Dai N."/>
            <person name="Sheng W."/>
            <person name="Hou X."/>
            <person name="Wei L."/>
        </authorList>
    </citation>
    <scope>NUCLEOTIDE SEQUENCE</scope>
    <source>
        <strain evidence="2">KEN8</strain>
        <tissue evidence="2">Leaf</tissue>
    </source>
</reference>
<organism evidence="2">
    <name type="scientific">Sesamum calycinum</name>
    <dbReference type="NCBI Taxonomy" id="2727403"/>
    <lineage>
        <taxon>Eukaryota</taxon>
        <taxon>Viridiplantae</taxon>
        <taxon>Streptophyta</taxon>
        <taxon>Embryophyta</taxon>
        <taxon>Tracheophyta</taxon>
        <taxon>Spermatophyta</taxon>
        <taxon>Magnoliopsida</taxon>
        <taxon>eudicotyledons</taxon>
        <taxon>Gunneridae</taxon>
        <taxon>Pentapetalae</taxon>
        <taxon>asterids</taxon>
        <taxon>lamiids</taxon>
        <taxon>Lamiales</taxon>
        <taxon>Pedaliaceae</taxon>
        <taxon>Sesamum</taxon>
    </lineage>
</organism>
<dbReference type="GO" id="GO:0006508">
    <property type="term" value="P:proteolysis"/>
    <property type="evidence" value="ECO:0007669"/>
    <property type="project" value="UniProtKB-KW"/>
</dbReference>
<name>A0AAW2SBG6_9LAMI</name>